<protein>
    <submittedName>
        <fullName evidence="1">Uncharacterized protein</fullName>
    </submittedName>
</protein>
<gene>
    <name evidence="1" type="ORF">GCM10010446_47670</name>
</gene>
<organism evidence="1 2">
    <name type="scientific">Streptomyces enissocaesilis</name>
    <dbReference type="NCBI Taxonomy" id="332589"/>
    <lineage>
        <taxon>Bacteria</taxon>
        <taxon>Bacillati</taxon>
        <taxon>Actinomycetota</taxon>
        <taxon>Actinomycetes</taxon>
        <taxon>Kitasatosporales</taxon>
        <taxon>Streptomycetaceae</taxon>
        <taxon>Streptomyces</taxon>
        <taxon>Streptomyces rochei group</taxon>
    </lineage>
</organism>
<name>A0ABP6K0G8_9ACTN</name>
<proteinExistence type="predicted"/>
<keyword evidence="2" id="KW-1185">Reference proteome</keyword>
<dbReference type="Proteomes" id="UP001500403">
    <property type="component" value="Unassembled WGS sequence"/>
</dbReference>
<evidence type="ECO:0000313" key="2">
    <source>
        <dbReference type="Proteomes" id="UP001500403"/>
    </source>
</evidence>
<accession>A0ABP6K0G8</accession>
<comment type="caution">
    <text evidence="1">The sequence shown here is derived from an EMBL/GenBank/DDBJ whole genome shotgun (WGS) entry which is preliminary data.</text>
</comment>
<evidence type="ECO:0000313" key="1">
    <source>
        <dbReference type="EMBL" id="GAA2956993.1"/>
    </source>
</evidence>
<dbReference type="EMBL" id="BAAAUD010000047">
    <property type="protein sequence ID" value="GAA2956993.1"/>
    <property type="molecule type" value="Genomic_DNA"/>
</dbReference>
<sequence>MEATAFTEVTPGISEISPATAPSQCPQVMPLTWYSVVTAPTWTSAGVSWQEPDGEQQEPVVVVSVFVPVSAVMSFSLSRAYAGVVPQKAAGMP</sequence>
<reference evidence="2" key="1">
    <citation type="journal article" date="2019" name="Int. J. Syst. Evol. Microbiol.">
        <title>The Global Catalogue of Microorganisms (GCM) 10K type strain sequencing project: providing services to taxonomists for standard genome sequencing and annotation.</title>
        <authorList>
            <consortium name="The Broad Institute Genomics Platform"/>
            <consortium name="The Broad Institute Genome Sequencing Center for Infectious Disease"/>
            <person name="Wu L."/>
            <person name="Ma J."/>
        </authorList>
    </citation>
    <scope>NUCLEOTIDE SEQUENCE [LARGE SCALE GENOMIC DNA]</scope>
    <source>
        <strain evidence="2">JCM 9088</strain>
    </source>
</reference>